<evidence type="ECO:0000313" key="1">
    <source>
        <dbReference type="EMBL" id="SPQ17857.1"/>
    </source>
</evidence>
<proteinExistence type="predicted"/>
<dbReference type="Proteomes" id="UP000289323">
    <property type="component" value="Unassembled WGS sequence"/>
</dbReference>
<gene>
    <name evidence="1" type="ORF">TT172_LOCUS276</name>
</gene>
<sequence length="13" mass="1484">MHAPIFASGIRRQ</sequence>
<accession>A0A3S4ESN1</accession>
<evidence type="ECO:0000313" key="2">
    <source>
        <dbReference type="Proteomes" id="UP000289323"/>
    </source>
</evidence>
<name>A0A3S4ESN1_9PEZI</name>
<organism evidence="1 2">
    <name type="scientific">Thermothielavioides terrestris</name>
    <dbReference type="NCBI Taxonomy" id="2587410"/>
    <lineage>
        <taxon>Eukaryota</taxon>
        <taxon>Fungi</taxon>
        <taxon>Dikarya</taxon>
        <taxon>Ascomycota</taxon>
        <taxon>Pezizomycotina</taxon>
        <taxon>Sordariomycetes</taxon>
        <taxon>Sordariomycetidae</taxon>
        <taxon>Sordariales</taxon>
        <taxon>Chaetomiaceae</taxon>
        <taxon>Thermothielavioides</taxon>
    </lineage>
</organism>
<protein>
    <submittedName>
        <fullName evidence="1">D295eb6a-1b02-4ed4-887f-2d0f967903d8</fullName>
    </submittedName>
</protein>
<dbReference type="EMBL" id="OUUZ01000001">
    <property type="protein sequence ID" value="SPQ17857.1"/>
    <property type="molecule type" value="Genomic_DNA"/>
</dbReference>
<reference evidence="1 2" key="1">
    <citation type="submission" date="2018-04" db="EMBL/GenBank/DDBJ databases">
        <authorList>
            <person name="Huttner S."/>
            <person name="Dainat J."/>
        </authorList>
    </citation>
    <scope>NUCLEOTIDE SEQUENCE [LARGE SCALE GENOMIC DNA]</scope>
</reference>